<organism evidence="2 3">
    <name type="scientific">Actinomadura logoneensis</name>
    <dbReference type="NCBI Taxonomy" id="2293572"/>
    <lineage>
        <taxon>Bacteria</taxon>
        <taxon>Bacillati</taxon>
        <taxon>Actinomycetota</taxon>
        <taxon>Actinomycetes</taxon>
        <taxon>Streptosporangiales</taxon>
        <taxon>Thermomonosporaceae</taxon>
        <taxon>Actinomadura</taxon>
    </lineage>
</organism>
<comment type="caution">
    <text evidence="2">The sequence shown here is derived from an EMBL/GenBank/DDBJ whole genome shotgun (WGS) entry which is preliminary data.</text>
</comment>
<dbReference type="InterPro" id="IPR053141">
    <property type="entry name" value="Mycobact_SerProt_Inhib_Rv3364c"/>
</dbReference>
<dbReference type="AlphaFoldDB" id="A0A372JE36"/>
<gene>
    <name evidence="2" type="ORF">DZF91_28515</name>
</gene>
<dbReference type="PANTHER" id="PTHR36222">
    <property type="entry name" value="SERINE PROTEASE INHIBITOR RV3364C"/>
    <property type="match status" value="1"/>
</dbReference>
<feature type="domain" description="Roadblock/LAMTOR2" evidence="1">
    <location>
        <begin position="12"/>
        <end position="103"/>
    </location>
</feature>
<dbReference type="Gene3D" id="3.30.450.30">
    <property type="entry name" value="Dynein light chain 2a, cytoplasmic"/>
    <property type="match status" value="1"/>
</dbReference>
<proteinExistence type="predicted"/>
<keyword evidence="3" id="KW-1185">Reference proteome</keyword>
<evidence type="ECO:0000313" key="3">
    <source>
        <dbReference type="Proteomes" id="UP000261811"/>
    </source>
</evidence>
<reference evidence="2 3" key="1">
    <citation type="submission" date="2018-08" db="EMBL/GenBank/DDBJ databases">
        <title>Actinomadura jelena sp. nov., a novel Actinomycete isolated from soil in Chad.</title>
        <authorList>
            <person name="Shi L."/>
        </authorList>
    </citation>
    <scope>NUCLEOTIDE SEQUENCE [LARGE SCALE GENOMIC DNA]</scope>
    <source>
        <strain evidence="2 3">NEAU-G17</strain>
    </source>
</reference>
<evidence type="ECO:0000259" key="1">
    <source>
        <dbReference type="SMART" id="SM00960"/>
    </source>
</evidence>
<dbReference type="SUPFAM" id="SSF103196">
    <property type="entry name" value="Roadblock/LC7 domain"/>
    <property type="match status" value="1"/>
</dbReference>
<dbReference type="OrthoDB" id="3481319at2"/>
<dbReference type="SMART" id="SM00960">
    <property type="entry name" value="Robl_LC7"/>
    <property type="match status" value="1"/>
</dbReference>
<dbReference type="Proteomes" id="UP000261811">
    <property type="component" value="Unassembled WGS sequence"/>
</dbReference>
<dbReference type="InterPro" id="IPR004942">
    <property type="entry name" value="Roadblock/LAMTOR2_dom"/>
</dbReference>
<dbReference type="Pfam" id="PF03259">
    <property type="entry name" value="Robl_LC7"/>
    <property type="match status" value="1"/>
</dbReference>
<dbReference type="PANTHER" id="PTHR36222:SF1">
    <property type="entry name" value="SERINE PROTEASE INHIBITOR RV3364C"/>
    <property type="match status" value="1"/>
</dbReference>
<evidence type="ECO:0000313" key="2">
    <source>
        <dbReference type="EMBL" id="RFU38273.1"/>
    </source>
</evidence>
<sequence length="139" mass="14270">MTEAAMTAEQVRRLLDGLVAQAGPESRGAVVLSTDGLVVAASSGMTQEDAEHLSALVSGVQGLARGACRRFSGGELMQSVIELDSLLVFIVPAGPHAYLAALSPADADAGTVAYALAELAERLAERPPVVPRLSGFGVR</sequence>
<dbReference type="EMBL" id="QURH01000838">
    <property type="protein sequence ID" value="RFU38273.1"/>
    <property type="molecule type" value="Genomic_DNA"/>
</dbReference>
<protein>
    <submittedName>
        <fullName evidence="2">Roadblock/LC7 domain-containing protein</fullName>
    </submittedName>
</protein>
<accession>A0A372JE36</accession>
<name>A0A372JE36_9ACTN</name>